<dbReference type="InterPro" id="IPR009057">
    <property type="entry name" value="Homeodomain-like_sf"/>
</dbReference>
<evidence type="ECO:0000313" key="1">
    <source>
        <dbReference type="EMBL" id="VAW30490.1"/>
    </source>
</evidence>
<dbReference type="Pfam" id="PF04255">
    <property type="entry name" value="DUF433"/>
    <property type="match status" value="1"/>
</dbReference>
<dbReference type="PANTHER" id="PTHR34849">
    <property type="entry name" value="SSL5025 PROTEIN"/>
    <property type="match status" value="1"/>
</dbReference>
<dbReference type="InterPro" id="IPR036388">
    <property type="entry name" value="WH-like_DNA-bd_sf"/>
</dbReference>
<gene>
    <name evidence="1" type="ORF">MNBD_CHLOROFLEXI01-4784</name>
</gene>
<proteinExistence type="predicted"/>
<dbReference type="Gene3D" id="1.10.10.10">
    <property type="entry name" value="Winged helix-like DNA-binding domain superfamily/Winged helix DNA-binding domain"/>
    <property type="match status" value="1"/>
</dbReference>
<sequence>MPVTLDAMLIKTPGVCGGKLRIDGTRITVHRIATLYKQGQTAEGIAQTYPHLHYSQVYVALAYYHENQTQIDAELAEIDAEYDRLKSQNRTQDDA</sequence>
<name>A0A3B0UMZ1_9ZZZZ</name>
<protein>
    <recommendedName>
        <fullName evidence="2">DUF433 domain-containing protein</fullName>
    </recommendedName>
</protein>
<dbReference type="PANTHER" id="PTHR34849:SF1">
    <property type="entry name" value="SLR0770 PROTEIN"/>
    <property type="match status" value="1"/>
</dbReference>
<reference evidence="1" key="1">
    <citation type="submission" date="2018-06" db="EMBL/GenBank/DDBJ databases">
        <authorList>
            <person name="Zhirakovskaya E."/>
        </authorList>
    </citation>
    <scope>NUCLEOTIDE SEQUENCE</scope>
</reference>
<dbReference type="InterPro" id="IPR007367">
    <property type="entry name" value="DUF433"/>
</dbReference>
<dbReference type="AlphaFoldDB" id="A0A3B0UMZ1"/>
<evidence type="ECO:0008006" key="2">
    <source>
        <dbReference type="Google" id="ProtNLM"/>
    </source>
</evidence>
<dbReference type="EMBL" id="UOEU01000055">
    <property type="protein sequence ID" value="VAW30490.1"/>
    <property type="molecule type" value="Genomic_DNA"/>
</dbReference>
<accession>A0A3B0UMZ1</accession>
<dbReference type="SUPFAM" id="SSF46689">
    <property type="entry name" value="Homeodomain-like"/>
    <property type="match status" value="1"/>
</dbReference>
<organism evidence="1">
    <name type="scientific">hydrothermal vent metagenome</name>
    <dbReference type="NCBI Taxonomy" id="652676"/>
    <lineage>
        <taxon>unclassified sequences</taxon>
        <taxon>metagenomes</taxon>
        <taxon>ecological metagenomes</taxon>
    </lineage>
</organism>